<dbReference type="Proteomes" id="UP000024635">
    <property type="component" value="Unassembled WGS sequence"/>
</dbReference>
<evidence type="ECO:0000313" key="2">
    <source>
        <dbReference type="Proteomes" id="UP000024635"/>
    </source>
</evidence>
<gene>
    <name evidence="1" type="primary">Acey_s0002.g980</name>
    <name evidence="1" type="ORF">Y032_0002g980</name>
</gene>
<reference evidence="2" key="1">
    <citation type="journal article" date="2015" name="Nat. Genet.">
        <title>The genome and transcriptome of the zoonotic hookworm Ancylostoma ceylanicum identify infection-specific gene families.</title>
        <authorList>
            <person name="Schwarz E.M."/>
            <person name="Hu Y."/>
            <person name="Antoshechkin I."/>
            <person name="Miller M.M."/>
            <person name="Sternberg P.W."/>
            <person name="Aroian R.V."/>
        </authorList>
    </citation>
    <scope>NUCLEOTIDE SEQUENCE</scope>
    <source>
        <strain evidence="2">HY135</strain>
    </source>
</reference>
<evidence type="ECO:0000313" key="1">
    <source>
        <dbReference type="EMBL" id="EYC33773.1"/>
    </source>
</evidence>
<accession>A0A016W438</accession>
<dbReference type="AlphaFoldDB" id="A0A016W438"/>
<keyword evidence="2" id="KW-1185">Reference proteome</keyword>
<protein>
    <submittedName>
        <fullName evidence="1">Uncharacterized protein</fullName>
    </submittedName>
</protein>
<name>A0A016W438_9BILA</name>
<sequence length="70" mass="7389">MKCLALTSHAANIAFICLFDVSTVGNFRPLHGEESDSRTFSSSSSEPDDISTAIVPIITSEAVSTVTIVT</sequence>
<organism evidence="1 2">
    <name type="scientific">Ancylostoma ceylanicum</name>
    <dbReference type="NCBI Taxonomy" id="53326"/>
    <lineage>
        <taxon>Eukaryota</taxon>
        <taxon>Metazoa</taxon>
        <taxon>Ecdysozoa</taxon>
        <taxon>Nematoda</taxon>
        <taxon>Chromadorea</taxon>
        <taxon>Rhabditida</taxon>
        <taxon>Rhabditina</taxon>
        <taxon>Rhabditomorpha</taxon>
        <taxon>Strongyloidea</taxon>
        <taxon>Ancylostomatidae</taxon>
        <taxon>Ancylostomatinae</taxon>
        <taxon>Ancylostoma</taxon>
    </lineage>
</organism>
<dbReference type="EMBL" id="JARK01001338">
    <property type="protein sequence ID" value="EYC33773.1"/>
    <property type="molecule type" value="Genomic_DNA"/>
</dbReference>
<proteinExistence type="predicted"/>
<comment type="caution">
    <text evidence="1">The sequence shown here is derived from an EMBL/GenBank/DDBJ whole genome shotgun (WGS) entry which is preliminary data.</text>
</comment>